<dbReference type="EC" id="2.5.1.7" evidence="11 14"/>
<keyword evidence="5 16" id="KW-0808">Transferase</keyword>
<dbReference type="NCBIfam" id="TIGR01072">
    <property type="entry name" value="murA"/>
    <property type="match status" value="1"/>
</dbReference>
<evidence type="ECO:0000259" key="15">
    <source>
        <dbReference type="Pfam" id="PF00275"/>
    </source>
</evidence>
<comment type="similarity">
    <text evidence="10">Belongs to the EPSP synthase family. MurA subfamily.</text>
</comment>
<dbReference type="GO" id="GO:0008360">
    <property type="term" value="P:regulation of cell shape"/>
    <property type="evidence" value="ECO:0007669"/>
    <property type="project" value="UniProtKB-KW"/>
</dbReference>
<evidence type="ECO:0000256" key="11">
    <source>
        <dbReference type="ARBA" id="ARBA00039108"/>
    </source>
</evidence>
<keyword evidence="6" id="KW-0133">Cell shape</keyword>
<evidence type="ECO:0000256" key="4">
    <source>
        <dbReference type="ARBA" id="ARBA00022618"/>
    </source>
</evidence>
<evidence type="ECO:0000313" key="16">
    <source>
        <dbReference type="EMBL" id="ADH42986.1"/>
    </source>
</evidence>
<evidence type="ECO:0000256" key="9">
    <source>
        <dbReference type="ARBA" id="ARBA00023316"/>
    </source>
</evidence>
<dbReference type="EMBL" id="GU574703">
    <property type="protein sequence ID" value="ADH42986.1"/>
    <property type="molecule type" value="Genomic_DNA"/>
</dbReference>
<dbReference type="InterPro" id="IPR013792">
    <property type="entry name" value="RNA3'P_cycl/enolpyr_Trfase_a/b"/>
</dbReference>
<comment type="pathway">
    <text evidence="2">Cell wall biogenesis; peptidoglycan biosynthesis.</text>
</comment>
<dbReference type="Gene3D" id="3.65.10.10">
    <property type="entry name" value="Enolpyruvate transferase domain"/>
    <property type="match status" value="2"/>
</dbReference>
<keyword evidence="3" id="KW-0963">Cytoplasm</keyword>
<protein>
    <recommendedName>
        <fullName evidence="12 14">UDP-N-acetylglucosamine 1-carboxyvinyltransferase</fullName>
        <ecNumber evidence="11 14">2.5.1.7</ecNumber>
    </recommendedName>
</protein>
<dbReference type="PANTHER" id="PTHR43783">
    <property type="entry name" value="UDP-N-ACETYLGLUCOSAMINE 1-CARBOXYVINYLTRANSFERASE"/>
    <property type="match status" value="1"/>
</dbReference>
<dbReference type="GO" id="GO:0071555">
    <property type="term" value="P:cell wall organization"/>
    <property type="evidence" value="ECO:0007669"/>
    <property type="project" value="UniProtKB-KW"/>
</dbReference>
<dbReference type="CDD" id="cd01555">
    <property type="entry name" value="UdpNAET"/>
    <property type="match status" value="1"/>
</dbReference>
<dbReference type="NCBIfam" id="NF006873">
    <property type="entry name" value="PRK09369.1"/>
    <property type="match status" value="1"/>
</dbReference>
<evidence type="ECO:0000256" key="12">
    <source>
        <dbReference type="ARBA" id="ARBA00039754"/>
    </source>
</evidence>
<evidence type="ECO:0000256" key="1">
    <source>
        <dbReference type="ARBA" id="ARBA00004496"/>
    </source>
</evidence>
<feature type="domain" description="Enolpyruvate transferase" evidence="15">
    <location>
        <begin position="10"/>
        <end position="357"/>
    </location>
</feature>
<evidence type="ECO:0000256" key="3">
    <source>
        <dbReference type="ARBA" id="ARBA00022490"/>
    </source>
</evidence>
<dbReference type="AlphaFoldDB" id="E7CA02"/>
<keyword evidence="9" id="KW-0961">Cell wall biogenesis/degradation</keyword>
<keyword evidence="4" id="KW-0132">Cell division</keyword>
<dbReference type="PANTHER" id="PTHR43783:SF1">
    <property type="entry name" value="UDP-N-ACETYLGLUCOSAMINE 1-CARBOXYVINYLTRANSFERASE"/>
    <property type="match status" value="1"/>
</dbReference>
<comment type="subcellular location">
    <subcellularLocation>
        <location evidence="1">Cytoplasm</location>
    </subcellularLocation>
</comment>
<proteinExistence type="inferred from homology"/>
<keyword evidence="8" id="KW-0131">Cell cycle</keyword>
<organism evidence="16">
    <name type="scientific">uncultured SAR11 cluster alpha proteobacterium H17925_38M03</name>
    <dbReference type="NCBI Taxonomy" id="715037"/>
    <lineage>
        <taxon>Bacteria</taxon>
        <taxon>Pseudomonadati</taxon>
        <taxon>Pseudomonadota</taxon>
        <taxon>Alphaproteobacteria</taxon>
        <taxon>Candidatus Pelagibacterales</taxon>
        <taxon>environmental samples</taxon>
    </lineage>
</organism>
<dbReference type="InterPro" id="IPR050068">
    <property type="entry name" value="MurA_subfamily"/>
</dbReference>
<evidence type="ECO:0000256" key="2">
    <source>
        <dbReference type="ARBA" id="ARBA00004752"/>
    </source>
</evidence>
<dbReference type="GO" id="GO:0019277">
    <property type="term" value="P:UDP-N-acetylgalactosamine biosynthetic process"/>
    <property type="evidence" value="ECO:0007669"/>
    <property type="project" value="InterPro"/>
</dbReference>
<evidence type="ECO:0000256" key="13">
    <source>
        <dbReference type="ARBA" id="ARBA00047527"/>
    </source>
</evidence>
<keyword evidence="7" id="KW-0573">Peptidoglycan synthesis</keyword>
<evidence type="ECO:0000256" key="6">
    <source>
        <dbReference type="ARBA" id="ARBA00022960"/>
    </source>
</evidence>
<dbReference type="InterPro" id="IPR036968">
    <property type="entry name" value="Enolpyruvate_Tfrase_sf"/>
</dbReference>
<evidence type="ECO:0000256" key="8">
    <source>
        <dbReference type="ARBA" id="ARBA00023306"/>
    </source>
</evidence>
<dbReference type="InterPro" id="IPR005750">
    <property type="entry name" value="UDP_GlcNAc_COvinyl_MurA"/>
</dbReference>
<comment type="catalytic activity">
    <reaction evidence="13">
        <text>phosphoenolpyruvate + UDP-N-acetyl-alpha-D-glucosamine = UDP-N-acetyl-3-O-(1-carboxyvinyl)-alpha-D-glucosamine + phosphate</text>
        <dbReference type="Rhea" id="RHEA:18681"/>
        <dbReference type="ChEBI" id="CHEBI:43474"/>
        <dbReference type="ChEBI" id="CHEBI:57705"/>
        <dbReference type="ChEBI" id="CHEBI:58702"/>
        <dbReference type="ChEBI" id="CHEBI:68483"/>
        <dbReference type="EC" id="2.5.1.7"/>
    </reaction>
</comment>
<dbReference type="InterPro" id="IPR001986">
    <property type="entry name" value="Enolpyruvate_Tfrase_dom"/>
</dbReference>
<dbReference type="GO" id="GO:0008760">
    <property type="term" value="F:UDP-N-acetylglucosamine 1-carboxyvinyltransferase activity"/>
    <property type="evidence" value="ECO:0007669"/>
    <property type="project" value="UniProtKB-UniRule"/>
</dbReference>
<dbReference type="GO" id="GO:0005737">
    <property type="term" value="C:cytoplasm"/>
    <property type="evidence" value="ECO:0007669"/>
    <property type="project" value="UniProtKB-SubCell"/>
</dbReference>
<dbReference type="SUPFAM" id="SSF55205">
    <property type="entry name" value="EPT/RTPC-like"/>
    <property type="match status" value="1"/>
</dbReference>
<dbReference type="Pfam" id="PF00275">
    <property type="entry name" value="EPSP_synthase"/>
    <property type="match status" value="1"/>
</dbReference>
<evidence type="ECO:0000256" key="10">
    <source>
        <dbReference type="ARBA" id="ARBA00038367"/>
    </source>
</evidence>
<evidence type="ECO:0000256" key="7">
    <source>
        <dbReference type="ARBA" id="ARBA00022984"/>
    </source>
</evidence>
<accession>E7CA02</accession>
<dbReference type="GO" id="GO:0009252">
    <property type="term" value="P:peptidoglycan biosynthetic process"/>
    <property type="evidence" value="ECO:0007669"/>
    <property type="project" value="UniProtKB-UniRule"/>
</dbReference>
<sequence>MIELLEFIGLKIRISKKKNSLDILNNGDKVNTLAPYKLVKTMRAGVLVLGSLLSKYKKAKVSLPGGCAIGTRPVDLHLLALKKLGAKIKIKDGYIIAEAKKGLKGRKIIFPSISVGATENALLAAFNAKGKTTLKNCAIEPEIKDLISFLIKLGAKIKFSGRTIIINESANKKLKAKHKVMFDRIEAGTYIIAGALVGQKIVIDKIRPSIIKTEIDILKKIGVLIKKNKSSITILNNKNLKKINIATKPYPGFPTDLQAQLMVLLTQVKGTSKIKEDIFENRFMHVSELNRMGAKIETKNKIAIINGPTSLTGAEVMATDLRASVSLVLAGLVADNRTIINRIYHLDRGYEFLEKKLKSCKAEIRRV</sequence>
<dbReference type="GO" id="GO:0051301">
    <property type="term" value="P:cell division"/>
    <property type="evidence" value="ECO:0007669"/>
    <property type="project" value="UniProtKB-KW"/>
</dbReference>
<evidence type="ECO:0000256" key="14">
    <source>
        <dbReference type="NCBIfam" id="TIGR01072"/>
    </source>
</evidence>
<reference evidence="16" key="1">
    <citation type="submission" date="2010-01" db="EMBL/GenBank/DDBJ databases">
        <title>Genome fragments of uncultured bacteria from the North Pacific Subtropical Gyre.</title>
        <authorList>
            <person name="Pham V.D."/>
            <person name="DeLong E.F."/>
        </authorList>
    </citation>
    <scope>NUCLEOTIDE SEQUENCE</scope>
</reference>
<name>E7CA02_9PROT</name>
<evidence type="ECO:0000256" key="5">
    <source>
        <dbReference type="ARBA" id="ARBA00022679"/>
    </source>
</evidence>